<comment type="caution">
    <text evidence="3">The sequence shown here is derived from an EMBL/GenBank/DDBJ whole genome shotgun (WGS) entry which is preliminary data.</text>
</comment>
<reference evidence="3 4" key="1">
    <citation type="submission" date="2012-09" db="EMBL/GenBank/DDBJ databases">
        <title>Genome Sequence of alkane-degrading Bacterium Alcanivorax sp. 6-D-6.</title>
        <authorList>
            <person name="Lai Q."/>
            <person name="Shao Z."/>
        </authorList>
    </citation>
    <scope>NUCLEOTIDE SEQUENCE [LARGE SCALE GENOMIC DNA]</scope>
    <source>
        <strain evidence="3 4">6-D-6</strain>
    </source>
</reference>
<accession>A0ABQ6Y6D1</accession>
<feature type="compositionally biased region" description="Basic and acidic residues" evidence="1">
    <location>
        <begin position="9"/>
        <end position="19"/>
    </location>
</feature>
<evidence type="ECO:0000259" key="2">
    <source>
        <dbReference type="Pfam" id="PF19263"/>
    </source>
</evidence>
<gene>
    <name evidence="3" type="ORF">A6D6_02677</name>
</gene>
<dbReference type="Gene3D" id="3.40.50.300">
    <property type="entry name" value="P-loop containing nucleotide triphosphate hydrolases"/>
    <property type="match status" value="1"/>
</dbReference>
<evidence type="ECO:0000313" key="3">
    <source>
        <dbReference type="EMBL" id="KAF0804913.1"/>
    </source>
</evidence>
<dbReference type="EMBL" id="AQPF01000023">
    <property type="protein sequence ID" value="KAF0804913.1"/>
    <property type="molecule type" value="Genomic_DNA"/>
</dbReference>
<sequence>MYGDWNDLAAKHGREEAQRQLEQGLKAANDEASPTPTPEKRGHARGGVGGGGTRWTKTALVEHCLLVYGSDMVWDARNQIYMRLSHLRHAVGRELFKAWEESPSRKIVYGLKFEPGQDLGPEWVNLWKGFAIEPNPKGETGCQRILEHFWRLCGHRQEMYDWLMRWIAYPLQRPGAKMDSSVVMFGPEGPGKSAVWENVVMPIYGDAATTIGQSQLESQFTGWQAGKCFALAEEVVSRAEKSHYKGQLKHLVTGKTVRINEKHAPERVESNHLNIVFLSNETVPLLLDQGDRRYMVLYADNVPDGAYFQALFSEINDEGPGCFFHYLLHLELGDFGTWTKPPLNEEKDTLVEMGMSTALFFHKQWMEGELGLPYGAAASSDLWAVFVRWCERNNEYKRRQRDLAADLKRVMKAERRDVALPKPASQRKTVRLWVPPEVYKRRDMPDYVDLLGEQARAFREEALGEWISDRAES</sequence>
<dbReference type="InterPro" id="IPR045455">
    <property type="entry name" value="NrS-1_pol-like_helicase"/>
</dbReference>
<evidence type="ECO:0000313" key="4">
    <source>
        <dbReference type="Proteomes" id="UP000771797"/>
    </source>
</evidence>
<organism evidence="3 4">
    <name type="scientific">Alcanivorax xiamenensis</name>
    <dbReference type="NCBI Taxonomy" id="1177156"/>
    <lineage>
        <taxon>Bacteria</taxon>
        <taxon>Pseudomonadati</taxon>
        <taxon>Pseudomonadota</taxon>
        <taxon>Gammaproteobacteria</taxon>
        <taxon>Oceanospirillales</taxon>
        <taxon>Alcanivoracaceae</taxon>
        <taxon>Alcanivorax</taxon>
    </lineage>
</organism>
<feature type="domain" description="NrS-1 polymerase-like helicase" evidence="2">
    <location>
        <begin position="185"/>
        <end position="293"/>
    </location>
</feature>
<keyword evidence="4" id="KW-1185">Reference proteome</keyword>
<dbReference type="InterPro" id="IPR027417">
    <property type="entry name" value="P-loop_NTPase"/>
</dbReference>
<dbReference type="Pfam" id="PF19263">
    <property type="entry name" value="DUF5906"/>
    <property type="match status" value="1"/>
</dbReference>
<protein>
    <recommendedName>
        <fullName evidence="2">NrS-1 polymerase-like helicase domain-containing protein</fullName>
    </recommendedName>
</protein>
<evidence type="ECO:0000256" key="1">
    <source>
        <dbReference type="SAM" id="MobiDB-lite"/>
    </source>
</evidence>
<name>A0ABQ6Y6D1_9GAMM</name>
<dbReference type="Proteomes" id="UP000771797">
    <property type="component" value="Unassembled WGS sequence"/>
</dbReference>
<feature type="region of interest" description="Disordered" evidence="1">
    <location>
        <begin position="1"/>
        <end position="52"/>
    </location>
</feature>
<dbReference type="RefSeq" id="WP_159661023.1">
    <property type="nucleotide sequence ID" value="NZ_AQPF01000023.1"/>
</dbReference>
<proteinExistence type="predicted"/>